<dbReference type="GO" id="GO:0003899">
    <property type="term" value="F:DNA-directed RNA polymerase activity"/>
    <property type="evidence" value="ECO:0007669"/>
    <property type="project" value="InterPro"/>
</dbReference>
<evidence type="ECO:0000256" key="1">
    <source>
        <dbReference type="ARBA" id="ARBA00001947"/>
    </source>
</evidence>
<keyword evidence="8" id="KW-0862">Zinc</keyword>
<evidence type="ECO:0000256" key="5">
    <source>
        <dbReference type="ARBA" id="ARBA00022705"/>
    </source>
</evidence>
<evidence type="ECO:0000256" key="4">
    <source>
        <dbReference type="ARBA" id="ARBA00022695"/>
    </source>
</evidence>
<evidence type="ECO:0000256" key="2">
    <source>
        <dbReference type="ARBA" id="ARBA00022478"/>
    </source>
</evidence>
<comment type="cofactor">
    <cofactor evidence="1">
        <name>Zn(2+)</name>
        <dbReference type="ChEBI" id="CHEBI:29105"/>
    </cofactor>
</comment>
<keyword evidence="4" id="KW-0548">Nucleotidyltransferase</keyword>
<dbReference type="GO" id="GO:0000428">
    <property type="term" value="C:DNA-directed RNA polymerase complex"/>
    <property type="evidence" value="ECO:0007669"/>
    <property type="project" value="UniProtKB-KW"/>
</dbReference>
<dbReference type="Pfam" id="PF01807">
    <property type="entry name" value="Zn_ribbon_DnaG"/>
    <property type="match status" value="1"/>
</dbReference>
<dbReference type="EMBL" id="UINC01184298">
    <property type="protein sequence ID" value="SVD95445.1"/>
    <property type="molecule type" value="Genomic_DNA"/>
</dbReference>
<proteinExistence type="predicted"/>
<evidence type="ECO:0000256" key="9">
    <source>
        <dbReference type="ARBA" id="ARBA00022842"/>
    </source>
</evidence>
<dbReference type="GO" id="GO:0003677">
    <property type="term" value="F:DNA binding"/>
    <property type="evidence" value="ECO:0007669"/>
    <property type="project" value="UniProtKB-KW"/>
</dbReference>
<feature type="domain" description="Zinc finger CHC2-type" evidence="12">
    <location>
        <begin position="31"/>
        <end position="85"/>
    </location>
</feature>
<feature type="non-terminal residue" evidence="13">
    <location>
        <position position="105"/>
    </location>
</feature>
<protein>
    <recommendedName>
        <fullName evidence="12">Zinc finger CHC2-type domain-containing protein</fullName>
    </recommendedName>
</protein>
<keyword evidence="9" id="KW-0460">Magnesium</keyword>
<evidence type="ECO:0000259" key="12">
    <source>
        <dbReference type="SMART" id="SM00400"/>
    </source>
</evidence>
<gene>
    <name evidence="13" type="ORF">METZ01_LOCUS448299</name>
</gene>
<sequence>MKDAAELIRSSADIVRVVGDYVSLKKSGSNLKGLCPFHSEKTPSFSVHSEKQIFHCFGCGVGGDAFKFVMLIEQVSFPESLKIVAEKCGIPMPKVSSRDEKLGRE</sequence>
<evidence type="ECO:0000256" key="10">
    <source>
        <dbReference type="ARBA" id="ARBA00023125"/>
    </source>
</evidence>
<keyword evidence="5" id="KW-0235">DNA replication</keyword>
<evidence type="ECO:0000256" key="7">
    <source>
        <dbReference type="ARBA" id="ARBA00022771"/>
    </source>
</evidence>
<dbReference type="GO" id="GO:0005737">
    <property type="term" value="C:cytoplasm"/>
    <property type="evidence" value="ECO:0007669"/>
    <property type="project" value="TreeGrafter"/>
</dbReference>
<evidence type="ECO:0000256" key="6">
    <source>
        <dbReference type="ARBA" id="ARBA00022723"/>
    </source>
</evidence>
<evidence type="ECO:0000313" key="13">
    <source>
        <dbReference type="EMBL" id="SVD95445.1"/>
    </source>
</evidence>
<keyword evidence="7" id="KW-0863">Zinc-finger</keyword>
<dbReference type="PANTHER" id="PTHR30313">
    <property type="entry name" value="DNA PRIMASE"/>
    <property type="match status" value="1"/>
</dbReference>
<dbReference type="PANTHER" id="PTHR30313:SF2">
    <property type="entry name" value="DNA PRIMASE"/>
    <property type="match status" value="1"/>
</dbReference>
<evidence type="ECO:0000256" key="3">
    <source>
        <dbReference type="ARBA" id="ARBA00022679"/>
    </source>
</evidence>
<dbReference type="InterPro" id="IPR002694">
    <property type="entry name" value="Znf_CHC2"/>
</dbReference>
<name>A0A382ZK69_9ZZZZ</name>
<evidence type="ECO:0000256" key="8">
    <source>
        <dbReference type="ARBA" id="ARBA00022833"/>
    </source>
</evidence>
<keyword evidence="11" id="KW-0804">Transcription</keyword>
<keyword evidence="6" id="KW-0479">Metal-binding</keyword>
<keyword evidence="3" id="KW-0808">Transferase</keyword>
<dbReference type="GO" id="GO:0008270">
    <property type="term" value="F:zinc ion binding"/>
    <property type="evidence" value="ECO:0007669"/>
    <property type="project" value="UniProtKB-KW"/>
</dbReference>
<dbReference type="Gene3D" id="3.90.580.10">
    <property type="entry name" value="Zinc finger, CHC2-type domain"/>
    <property type="match status" value="1"/>
</dbReference>
<dbReference type="SUPFAM" id="SSF57783">
    <property type="entry name" value="Zinc beta-ribbon"/>
    <property type="match status" value="1"/>
</dbReference>
<dbReference type="AlphaFoldDB" id="A0A382ZK69"/>
<dbReference type="InterPro" id="IPR050219">
    <property type="entry name" value="DnaG_primase"/>
</dbReference>
<evidence type="ECO:0000256" key="11">
    <source>
        <dbReference type="ARBA" id="ARBA00023163"/>
    </source>
</evidence>
<organism evidence="13">
    <name type="scientific">marine metagenome</name>
    <dbReference type="NCBI Taxonomy" id="408172"/>
    <lineage>
        <taxon>unclassified sequences</taxon>
        <taxon>metagenomes</taxon>
        <taxon>ecological metagenomes</taxon>
    </lineage>
</organism>
<accession>A0A382ZK69</accession>
<dbReference type="GO" id="GO:0006269">
    <property type="term" value="P:DNA replication, synthesis of primer"/>
    <property type="evidence" value="ECO:0007669"/>
    <property type="project" value="TreeGrafter"/>
</dbReference>
<keyword evidence="10" id="KW-0238">DNA-binding</keyword>
<dbReference type="InterPro" id="IPR036977">
    <property type="entry name" value="DNA_primase_Znf_CHC2"/>
</dbReference>
<dbReference type="FunFam" id="3.90.580.10:FF:000001">
    <property type="entry name" value="DNA primase"/>
    <property type="match status" value="1"/>
</dbReference>
<keyword evidence="2" id="KW-0240">DNA-directed RNA polymerase</keyword>
<reference evidence="13" key="1">
    <citation type="submission" date="2018-05" db="EMBL/GenBank/DDBJ databases">
        <authorList>
            <person name="Lanie J.A."/>
            <person name="Ng W.-L."/>
            <person name="Kazmierczak K.M."/>
            <person name="Andrzejewski T.M."/>
            <person name="Davidsen T.M."/>
            <person name="Wayne K.J."/>
            <person name="Tettelin H."/>
            <person name="Glass J.I."/>
            <person name="Rusch D."/>
            <person name="Podicherti R."/>
            <person name="Tsui H.-C.T."/>
            <person name="Winkler M.E."/>
        </authorList>
    </citation>
    <scope>NUCLEOTIDE SEQUENCE</scope>
</reference>
<dbReference type="SMART" id="SM00400">
    <property type="entry name" value="ZnF_CHCC"/>
    <property type="match status" value="1"/>
</dbReference>